<dbReference type="Proteomes" id="UP001163603">
    <property type="component" value="Chromosome 4"/>
</dbReference>
<comment type="caution">
    <text evidence="1">The sequence shown here is derived from an EMBL/GenBank/DDBJ whole genome shotgun (WGS) entry which is preliminary data.</text>
</comment>
<proteinExistence type="predicted"/>
<organism evidence="1 2">
    <name type="scientific">Pistacia integerrima</name>
    <dbReference type="NCBI Taxonomy" id="434235"/>
    <lineage>
        <taxon>Eukaryota</taxon>
        <taxon>Viridiplantae</taxon>
        <taxon>Streptophyta</taxon>
        <taxon>Embryophyta</taxon>
        <taxon>Tracheophyta</taxon>
        <taxon>Spermatophyta</taxon>
        <taxon>Magnoliopsida</taxon>
        <taxon>eudicotyledons</taxon>
        <taxon>Gunneridae</taxon>
        <taxon>Pentapetalae</taxon>
        <taxon>rosids</taxon>
        <taxon>malvids</taxon>
        <taxon>Sapindales</taxon>
        <taxon>Anacardiaceae</taxon>
        <taxon>Pistacia</taxon>
    </lineage>
</organism>
<dbReference type="EMBL" id="CM047739">
    <property type="protein sequence ID" value="KAJ0042566.1"/>
    <property type="molecule type" value="Genomic_DNA"/>
</dbReference>
<evidence type="ECO:0000313" key="1">
    <source>
        <dbReference type="EMBL" id="KAJ0042566.1"/>
    </source>
</evidence>
<accession>A0ACC0YXB7</accession>
<protein>
    <submittedName>
        <fullName evidence="1">Uncharacterized protein</fullName>
    </submittedName>
</protein>
<gene>
    <name evidence="1" type="ORF">Pint_17547</name>
</gene>
<name>A0ACC0YXB7_9ROSI</name>
<sequence>MAANDVPCCETMFWVYLVICVALVSFAGLMSGLTLGLMSLSLVDLEVLLKAGQPEDRKNAAKILPIVKNQHLLLCTLLIGNALAMEALPIFLDALLPAWASILISVTLILAFGEIIPQSVCSRYGLTVGAKLSLVVRLIVIVLFPLSYPISKLLDWLLGKRHSALLRRAELKTLVDMHGTEAGKGGELTHDETTIINGALDMTQKTVKDAMTPISEIFSLDINSRLDEKTMGLIISKGHSRVPIYSGTPKNIIGLILVKNLFTYRPEDGTPLRDLTIRKIPRVHDRVPLYDILNQFQKGHSHMALVVKNDIREPAEIAKAMPSVLEINIHSYSKRDQAELKGSGHHFDQNEKLDVYINSPSVNFSDTDIQSSIVNNTNLPVYLKRWERRYVNLSKEELDSLPILNEEVTGIITLEDVMEELLQEEILDETDEYVDVHSKIRINMPASQISPPGGAFASRQWRTPAASPLSPLSSYNHSPILRSPVSPYIQSPFTRPTLSASPGKLTPDSPIIPASTARYSPSLQRVSRKSYDKLRRPEDNYEQEEHTFILACEKSYLQLKEVMNALLSSQKPPLQFPKPSLWSPGITVIHSTSIQKLVNQTTKTWKLHANAKGFGARTPTTIKESASNNNNNNENDDDHLPQVVLERIIVRILVAVGVPLATGIALLNLFGVVKEQKLWDVPLWLPLLTTFITFGMSALGIAYGPLSTSWDEERKGSVLGLEEVKRNWVEMWKEENEDI</sequence>
<keyword evidence="2" id="KW-1185">Reference proteome</keyword>
<reference evidence="2" key="1">
    <citation type="journal article" date="2023" name="G3 (Bethesda)">
        <title>Genome assembly and association tests identify interacting loci associated with vigor, precocity, and sex in interspecific pistachio rootstocks.</title>
        <authorList>
            <person name="Palmer W."/>
            <person name="Jacygrad E."/>
            <person name="Sagayaradj S."/>
            <person name="Cavanaugh K."/>
            <person name="Han R."/>
            <person name="Bertier L."/>
            <person name="Beede B."/>
            <person name="Kafkas S."/>
            <person name="Golino D."/>
            <person name="Preece J."/>
            <person name="Michelmore R."/>
        </authorList>
    </citation>
    <scope>NUCLEOTIDE SEQUENCE [LARGE SCALE GENOMIC DNA]</scope>
</reference>
<evidence type="ECO:0000313" key="2">
    <source>
        <dbReference type="Proteomes" id="UP001163603"/>
    </source>
</evidence>